<dbReference type="Pfam" id="PF00078">
    <property type="entry name" value="RVT_1"/>
    <property type="match status" value="1"/>
</dbReference>
<dbReference type="Gene3D" id="3.10.10.10">
    <property type="entry name" value="HIV Type 1 Reverse Transcriptase, subunit A, domain 1"/>
    <property type="match status" value="1"/>
</dbReference>
<sequence>MKDQEDLPLFPIRRNPEACKLVELNIAMIRGNGFHRLVQQKKSQIFFTSLYEIDKIVEDKKIPEEKLEEEEIRKKLPAYLKDFVDVFSKHESDKLPPHRPYDYKIELEKPNELSYNPLYKISRDELEAAREYIIDNLNKGFLEPSSSPFAAPIIMASKPGGGLRFCYPLPLINEVFERLSRARIFTKLDIRQGFHRICMDPDSEKYTTFQYRYSTYKYKVMPFGLTNGPATFQQFMNDVFMDCLDRFLIAFVDDLLIYTIHKCEFSVERTKFLGFIVTKDSIEVNQEKIKAITEWKAPTTIFGIQSFLGFCGFYWKFIRGYS</sequence>
<dbReference type="EMBL" id="EQ962658">
    <property type="protein sequence ID" value="EED13510.1"/>
    <property type="molecule type" value="Genomic_DNA"/>
</dbReference>
<protein>
    <submittedName>
        <fullName evidence="2">Gag/polymerase/env polyprotein, putative</fullName>
    </submittedName>
</protein>
<dbReference type="InterPro" id="IPR000477">
    <property type="entry name" value="RT_dom"/>
</dbReference>
<dbReference type="Gene3D" id="3.30.70.270">
    <property type="match status" value="2"/>
</dbReference>
<accession>B8MLZ8</accession>
<dbReference type="InParanoid" id="B8MLZ8"/>
<dbReference type="STRING" id="441959.B8MLZ8"/>
<dbReference type="PROSITE" id="PS50878">
    <property type="entry name" value="RT_POL"/>
    <property type="match status" value="1"/>
</dbReference>
<dbReference type="eggNOG" id="KOG0017">
    <property type="taxonomic scope" value="Eukaryota"/>
</dbReference>
<dbReference type="SUPFAM" id="SSF56672">
    <property type="entry name" value="DNA/RNA polymerases"/>
    <property type="match status" value="1"/>
</dbReference>
<dbReference type="VEuPathDB" id="FungiDB:TSTA_097660"/>
<dbReference type="OrthoDB" id="4502494at2759"/>
<evidence type="ECO:0000259" key="1">
    <source>
        <dbReference type="PROSITE" id="PS50878"/>
    </source>
</evidence>
<dbReference type="RefSeq" id="XP_002485748.1">
    <property type="nucleotide sequence ID" value="XM_002485703.1"/>
</dbReference>
<dbReference type="PhylomeDB" id="B8MLZ8"/>
<keyword evidence="3" id="KW-1185">Reference proteome</keyword>
<gene>
    <name evidence="2" type="ORF">TSTA_097660</name>
</gene>
<organism evidence="2 3">
    <name type="scientific">Talaromyces stipitatus (strain ATCC 10500 / CBS 375.48 / QM 6759 / NRRL 1006)</name>
    <name type="common">Penicillium stipitatum</name>
    <dbReference type="NCBI Taxonomy" id="441959"/>
    <lineage>
        <taxon>Eukaryota</taxon>
        <taxon>Fungi</taxon>
        <taxon>Dikarya</taxon>
        <taxon>Ascomycota</taxon>
        <taxon>Pezizomycotina</taxon>
        <taxon>Eurotiomycetes</taxon>
        <taxon>Eurotiomycetidae</taxon>
        <taxon>Eurotiales</taxon>
        <taxon>Trichocomaceae</taxon>
        <taxon>Talaromyces</taxon>
        <taxon>Talaromyces sect. Talaromyces</taxon>
    </lineage>
</organism>
<dbReference type="CDD" id="cd01647">
    <property type="entry name" value="RT_LTR"/>
    <property type="match status" value="1"/>
</dbReference>
<dbReference type="InterPro" id="IPR043128">
    <property type="entry name" value="Rev_trsase/Diguanyl_cyclase"/>
</dbReference>
<dbReference type="Proteomes" id="UP000001745">
    <property type="component" value="Unassembled WGS sequence"/>
</dbReference>
<proteinExistence type="predicted"/>
<dbReference type="HOGENOM" id="CLU_000384_42_2_1"/>
<dbReference type="InterPro" id="IPR043502">
    <property type="entry name" value="DNA/RNA_pol_sf"/>
</dbReference>
<evidence type="ECO:0000313" key="2">
    <source>
        <dbReference type="EMBL" id="EED13510.1"/>
    </source>
</evidence>
<name>B8MLZ8_TALSN</name>
<dbReference type="PANTHER" id="PTHR24559:SF444">
    <property type="entry name" value="REVERSE TRANSCRIPTASE DOMAIN-CONTAINING PROTEIN"/>
    <property type="match status" value="1"/>
</dbReference>
<dbReference type="InterPro" id="IPR053134">
    <property type="entry name" value="RNA-dir_DNA_polymerase"/>
</dbReference>
<dbReference type="PANTHER" id="PTHR24559">
    <property type="entry name" value="TRANSPOSON TY3-I GAG-POL POLYPROTEIN"/>
    <property type="match status" value="1"/>
</dbReference>
<reference evidence="3" key="1">
    <citation type="journal article" date="2015" name="Genome Announc.">
        <title>Genome sequence of the AIDS-associated pathogen Penicillium marneffei (ATCC18224) and its near taxonomic relative Talaromyces stipitatus (ATCC10500).</title>
        <authorList>
            <person name="Nierman W.C."/>
            <person name="Fedorova-Abrams N.D."/>
            <person name="Andrianopoulos A."/>
        </authorList>
    </citation>
    <scope>NUCLEOTIDE SEQUENCE [LARGE SCALE GENOMIC DNA]</scope>
    <source>
        <strain evidence="3">ATCC 10500 / CBS 375.48 / QM 6759 / NRRL 1006</strain>
    </source>
</reference>
<feature type="domain" description="Reverse transcriptase" evidence="1">
    <location>
        <begin position="68"/>
        <end position="306"/>
    </location>
</feature>
<dbReference type="GeneID" id="8108405"/>
<evidence type="ECO:0000313" key="3">
    <source>
        <dbReference type="Proteomes" id="UP000001745"/>
    </source>
</evidence>
<dbReference type="AlphaFoldDB" id="B8MLZ8"/>
<dbReference type="OMA" id="EWIRSAN"/>